<dbReference type="InterPro" id="IPR049704">
    <property type="entry name" value="Aminotrans_3_PPA_site"/>
</dbReference>
<dbReference type="InterPro" id="IPR005814">
    <property type="entry name" value="Aminotrans_3"/>
</dbReference>
<dbReference type="InterPro" id="IPR004637">
    <property type="entry name" value="Dat"/>
</dbReference>
<dbReference type="Proteomes" id="UP000316968">
    <property type="component" value="Chromosome"/>
</dbReference>
<dbReference type="PROSITE" id="PS00600">
    <property type="entry name" value="AA_TRANSFER_CLASS_3"/>
    <property type="match status" value="1"/>
</dbReference>
<evidence type="ECO:0000313" key="14">
    <source>
        <dbReference type="Proteomes" id="UP000316968"/>
    </source>
</evidence>
<dbReference type="PANTHER" id="PTHR43552:SF2">
    <property type="entry name" value="DIAMINOBUTYRATE--2-OXOGLUTARATE TRANSAMINASE"/>
    <property type="match status" value="1"/>
</dbReference>
<dbReference type="GO" id="GO:0047307">
    <property type="term" value="F:diaminobutyrate-pyruvate transaminase activity"/>
    <property type="evidence" value="ECO:0007669"/>
    <property type="project" value="InterPro"/>
</dbReference>
<dbReference type="Gene3D" id="3.90.1150.10">
    <property type="entry name" value="Aspartate Aminotransferase, domain 1"/>
    <property type="match status" value="1"/>
</dbReference>
<dbReference type="NCBIfam" id="TIGR02407">
    <property type="entry name" value="ectoine_ectB"/>
    <property type="match status" value="1"/>
</dbReference>
<comment type="similarity">
    <text evidence="4 11">Belongs to the class-III pyridoxal-phosphate-dependent aminotransferase family.</text>
</comment>
<dbReference type="EMBL" id="CP041217">
    <property type="protein sequence ID" value="QDH19380.1"/>
    <property type="molecule type" value="Genomic_DNA"/>
</dbReference>
<dbReference type="SUPFAM" id="SSF53383">
    <property type="entry name" value="PLP-dependent transferases"/>
    <property type="match status" value="1"/>
</dbReference>
<evidence type="ECO:0000256" key="10">
    <source>
        <dbReference type="ARBA" id="ARBA00049111"/>
    </source>
</evidence>
<evidence type="ECO:0000256" key="1">
    <source>
        <dbReference type="ARBA" id="ARBA00001933"/>
    </source>
</evidence>
<keyword evidence="8 12" id="KW-0808">Transferase</keyword>
<dbReference type="InterPro" id="IPR012773">
    <property type="entry name" value="Ectoine_EctB"/>
</dbReference>
<dbReference type="InterPro" id="IPR015424">
    <property type="entry name" value="PyrdxlP-dep_Trfase"/>
</dbReference>
<dbReference type="AlphaFoldDB" id="A0A4Y6URI6"/>
<dbReference type="Pfam" id="PF00202">
    <property type="entry name" value="Aminotran_3"/>
    <property type="match status" value="1"/>
</dbReference>
<evidence type="ECO:0000256" key="6">
    <source>
        <dbReference type="ARBA" id="ARBA00014798"/>
    </source>
</evidence>
<proteinExistence type="inferred from homology"/>
<dbReference type="InterPro" id="IPR015421">
    <property type="entry name" value="PyrdxlP-dep_Trfase_major"/>
</dbReference>
<dbReference type="OrthoDB" id="9807885at2"/>
<evidence type="ECO:0000256" key="9">
    <source>
        <dbReference type="ARBA" id="ARBA00022898"/>
    </source>
</evidence>
<evidence type="ECO:0000256" key="12">
    <source>
        <dbReference type="RuleBase" id="RU365034"/>
    </source>
</evidence>
<dbReference type="Gene3D" id="3.40.640.10">
    <property type="entry name" value="Type I PLP-dependent aspartate aminotransferase-like (Major domain)"/>
    <property type="match status" value="1"/>
</dbReference>
<dbReference type="NCBIfam" id="TIGR00709">
    <property type="entry name" value="dat"/>
    <property type="match status" value="1"/>
</dbReference>
<reference evidence="13 14" key="1">
    <citation type="submission" date="2019-06" db="EMBL/GenBank/DDBJ databases">
        <title>Saccharibacillus brassicae sp. nov., an endophytic bacterium isolated from Chinese cabbage seeds (Brassica pekinensis).</title>
        <authorList>
            <person name="Jiang L."/>
            <person name="Lee J."/>
            <person name="Kim S.W."/>
        </authorList>
    </citation>
    <scope>NUCLEOTIDE SEQUENCE [LARGE SCALE GENOMIC DNA]</scope>
    <source>
        <strain evidence="14">KCTC 43072 / ATSA2</strain>
    </source>
</reference>
<comment type="function">
    <text evidence="2 12">Catalyzes reversively the conversion of L-aspartate beta-semialdehyde (ASA) to L-2,4-diaminobutyrate (DABA) by transamination with L-glutamate.</text>
</comment>
<dbReference type="InterPro" id="IPR015422">
    <property type="entry name" value="PyrdxlP-dep_Trfase_small"/>
</dbReference>
<gene>
    <name evidence="13" type="primary">ectB</name>
    <name evidence="13" type="ORF">FFV09_00020</name>
</gene>
<accession>A0A4Y6URI6</accession>
<dbReference type="RefSeq" id="WP_141445753.1">
    <property type="nucleotide sequence ID" value="NZ_CP041217.1"/>
</dbReference>
<evidence type="ECO:0000256" key="2">
    <source>
        <dbReference type="ARBA" id="ARBA00002189"/>
    </source>
</evidence>
<dbReference type="KEGG" id="saca:FFV09_00020"/>
<organism evidence="13 14">
    <name type="scientific">Saccharibacillus brassicae</name>
    <dbReference type="NCBI Taxonomy" id="2583377"/>
    <lineage>
        <taxon>Bacteria</taxon>
        <taxon>Bacillati</taxon>
        <taxon>Bacillota</taxon>
        <taxon>Bacilli</taxon>
        <taxon>Bacillales</taxon>
        <taxon>Paenibacillaceae</taxon>
        <taxon>Saccharibacillus</taxon>
    </lineage>
</organism>
<evidence type="ECO:0000313" key="13">
    <source>
        <dbReference type="EMBL" id="QDH19380.1"/>
    </source>
</evidence>
<keyword evidence="14" id="KW-1185">Reference proteome</keyword>
<name>A0A4Y6URI6_SACBS</name>
<dbReference type="EC" id="2.6.1.76" evidence="5 12"/>
<dbReference type="GO" id="GO:0019491">
    <property type="term" value="P:ectoine biosynthetic process"/>
    <property type="evidence" value="ECO:0007669"/>
    <property type="project" value="UniProtKB-UniPathway"/>
</dbReference>
<protein>
    <recommendedName>
        <fullName evidence="6 12">Diaminobutyrate--2-oxoglutarate transaminase</fullName>
        <ecNumber evidence="5 12">2.6.1.76</ecNumber>
    </recommendedName>
    <alternativeName>
        <fullName evidence="12">DABA aminotransferase</fullName>
    </alternativeName>
</protein>
<comment type="pathway">
    <text evidence="3 12">Amine and polyamine biosynthesis; ectoine biosynthesis; L-ectoine from L-aspartate 4-semialdehyde: step 1/3.</text>
</comment>
<dbReference type="GO" id="GO:0030170">
    <property type="term" value="F:pyridoxal phosphate binding"/>
    <property type="evidence" value="ECO:0007669"/>
    <property type="project" value="InterPro"/>
</dbReference>
<evidence type="ECO:0000256" key="7">
    <source>
        <dbReference type="ARBA" id="ARBA00022576"/>
    </source>
</evidence>
<evidence type="ECO:0000256" key="5">
    <source>
        <dbReference type="ARBA" id="ARBA00013155"/>
    </source>
</evidence>
<evidence type="ECO:0000256" key="8">
    <source>
        <dbReference type="ARBA" id="ARBA00022679"/>
    </source>
</evidence>
<dbReference type="UniPathway" id="UPA00067">
    <property type="reaction ID" value="UER00121"/>
</dbReference>
<comment type="catalytic activity">
    <reaction evidence="10 12">
        <text>L-2,4-diaminobutanoate + 2-oxoglutarate = L-aspartate 4-semialdehyde + L-glutamate</text>
        <dbReference type="Rhea" id="RHEA:11160"/>
        <dbReference type="ChEBI" id="CHEBI:16810"/>
        <dbReference type="ChEBI" id="CHEBI:29985"/>
        <dbReference type="ChEBI" id="CHEBI:58761"/>
        <dbReference type="ChEBI" id="CHEBI:537519"/>
        <dbReference type="EC" id="2.6.1.76"/>
    </reaction>
</comment>
<dbReference type="CDD" id="cd00610">
    <property type="entry name" value="OAT_like"/>
    <property type="match status" value="1"/>
</dbReference>
<evidence type="ECO:0000256" key="3">
    <source>
        <dbReference type="ARBA" id="ARBA00004946"/>
    </source>
</evidence>
<sequence length="424" mass="46781">MLIFDAHESNVRSYCRSFQDVFVSAKNDIMYAESGKAYIDFFAGAGALNYGHNDEYIKQCLIRYLESDGVTHGLDMYTDTKRLFIDKFVRGILNPRGLEYKLQFCGTTGTNAVEAALKLARKVKQRSSVFSFMGGFHGMSLGSLAATSNRSSREGAGLPLEHVTFMPYPFGYMDTFDTLQYMENVLNDDHSGIDKPAAVIFETVQAEGGIVPVTPEWMRGLADLCARHDILLICDDIQVGCGRTGTFFSFERAGIAPDMVTLSKSISGYGLPMSLLLMKPEHDIWSPGEHNGTFRGNQTAFIAATAALELREQIDMDRVVLEKEAIIREALGRFEAEFGSRIAVRGIGMIWGVDLAGLGDPDLSLKIVGECFERGLILERVGRNDSVIKIMPPLTVDPDNLRRGLDILYGAMLEHIAEHSKAGA</sequence>
<dbReference type="PANTHER" id="PTHR43552">
    <property type="entry name" value="DIAMINOBUTYRATE--2-OXOGLUTARATE AMINOTRANSFERASE"/>
    <property type="match status" value="1"/>
</dbReference>
<comment type="cofactor">
    <cofactor evidence="1 12">
        <name>pyridoxal 5'-phosphate</name>
        <dbReference type="ChEBI" id="CHEBI:597326"/>
    </cofactor>
</comment>
<evidence type="ECO:0000256" key="4">
    <source>
        <dbReference type="ARBA" id="ARBA00008954"/>
    </source>
</evidence>
<keyword evidence="7 12" id="KW-0032">Aminotransferase</keyword>
<evidence type="ECO:0000256" key="11">
    <source>
        <dbReference type="RuleBase" id="RU003560"/>
    </source>
</evidence>
<keyword evidence="9 11" id="KW-0663">Pyridoxal phosphate</keyword>
<dbReference type="NCBIfam" id="NF006733">
    <property type="entry name" value="PRK09264.1"/>
    <property type="match status" value="1"/>
</dbReference>
<dbReference type="GO" id="GO:0045303">
    <property type="term" value="F:diaminobutyrate-2-oxoglutarate transaminase activity"/>
    <property type="evidence" value="ECO:0007669"/>
    <property type="project" value="UniProtKB-EC"/>
</dbReference>